<gene>
    <name evidence="6" type="ORF">B5V51_7731</name>
</gene>
<keyword evidence="2" id="KW-0863">Zinc-finger</keyword>
<dbReference type="EMBL" id="NWSH01003394">
    <property type="protein sequence ID" value="PCG66375.1"/>
    <property type="molecule type" value="Genomic_DNA"/>
</dbReference>
<evidence type="ECO:0000313" key="6">
    <source>
        <dbReference type="EMBL" id="PCG66375.1"/>
    </source>
</evidence>
<comment type="caution">
    <text evidence="6">The sequence shown here is derived from an EMBL/GenBank/DDBJ whole genome shotgun (WGS) entry which is preliminary data.</text>
</comment>
<reference evidence="6" key="1">
    <citation type="submission" date="2017-09" db="EMBL/GenBank/DDBJ databases">
        <title>Contemporary evolution of a Lepidopteran species, Heliothis virescens, in response to modern agricultural practices.</title>
        <authorList>
            <person name="Fritz M.L."/>
            <person name="Deyonke A.M."/>
            <person name="Papanicolaou A."/>
            <person name="Micinski S."/>
            <person name="Westbrook J."/>
            <person name="Gould F."/>
        </authorList>
    </citation>
    <scope>NUCLEOTIDE SEQUENCE [LARGE SCALE GENOMIC DNA]</scope>
    <source>
        <strain evidence="6">HvINT-</strain>
        <tissue evidence="6">Whole body</tissue>
    </source>
</reference>
<evidence type="ECO:0000256" key="3">
    <source>
        <dbReference type="ARBA" id="ARBA00022833"/>
    </source>
</evidence>
<evidence type="ECO:0000259" key="5">
    <source>
        <dbReference type="Pfam" id="PF04500"/>
    </source>
</evidence>
<protein>
    <recommendedName>
        <fullName evidence="5">FLYWCH-type domain-containing protein</fullName>
    </recommendedName>
</protein>
<evidence type="ECO:0000256" key="2">
    <source>
        <dbReference type="ARBA" id="ARBA00022771"/>
    </source>
</evidence>
<proteinExistence type="predicted"/>
<organism evidence="6">
    <name type="scientific">Heliothis virescens</name>
    <name type="common">Tobacco budworm moth</name>
    <dbReference type="NCBI Taxonomy" id="7102"/>
    <lineage>
        <taxon>Eukaryota</taxon>
        <taxon>Metazoa</taxon>
        <taxon>Ecdysozoa</taxon>
        <taxon>Arthropoda</taxon>
        <taxon>Hexapoda</taxon>
        <taxon>Insecta</taxon>
        <taxon>Pterygota</taxon>
        <taxon>Neoptera</taxon>
        <taxon>Endopterygota</taxon>
        <taxon>Lepidoptera</taxon>
        <taxon>Glossata</taxon>
        <taxon>Ditrysia</taxon>
        <taxon>Noctuoidea</taxon>
        <taxon>Noctuidae</taxon>
        <taxon>Heliothinae</taxon>
        <taxon>Heliothis</taxon>
    </lineage>
</organism>
<dbReference type="InterPro" id="IPR007588">
    <property type="entry name" value="Znf_FLYWCH"/>
</dbReference>
<sequence length="229" mass="26021">MSQKGVEYQFVKSRRGKDLILINGYTFARATPYRWTCSTNYPKCRALMRLTKEGKVRNAITEKDGKGITGRDEILPQNQSNVTNNAETVDRERTEVEEKQEEETDYYLSPLLGMPALVSSLSFSENEKKPSAPVPPRCRDFAIVLSKRGKDILLRSGFRYYKHKTKQDGSIVWRCSQRKFCNALLVTSPENTIVNECGHTCLHKLSSSSSSAFLSPDCWVQVPSHTEKD</sequence>
<feature type="domain" description="FLYWCH-type" evidence="5">
    <location>
        <begin position="145"/>
        <end position="191"/>
    </location>
</feature>
<name>A0A2A4J2T7_HELVI</name>
<feature type="compositionally biased region" description="Polar residues" evidence="4">
    <location>
        <begin position="76"/>
        <end position="86"/>
    </location>
</feature>
<keyword evidence="3" id="KW-0862">Zinc</keyword>
<feature type="region of interest" description="Disordered" evidence="4">
    <location>
        <begin position="67"/>
        <end position="101"/>
    </location>
</feature>
<accession>A0A2A4J2T7</accession>
<dbReference type="Gene3D" id="2.20.25.240">
    <property type="match status" value="2"/>
</dbReference>
<evidence type="ECO:0000256" key="4">
    <source>
        <dbReference type="SAM" id="MobiDB-lite"/>
    </source>
</evidence>
<dbReference type="AlphaFoldDB" id="A0A2A4J2T7"/>
<evidence type="ECO:0000256" key="1">
    <source>
        <dbReference type="ARBA" id="ARBA00022723"/>
    </source>
</evidence>
<dbReference type="Pfam" id="PF04500">
    <property type="entry name" value="FLYWCH"/>
    <property type="match status" value="1"/>
</dbReference>
<keyword evidence="1" id="KW-0479">Metal-binding</keyword>
<dbReference type="GO" id="GO:0008270">
    <property type="term" value="F:zinc ion binding"/>
    <property type="evidence" value="ECO:0007669"/>
    <property type="project" value="UniProtKB-KW"/>
</dbReference>
<feature type="compositionally biased region" description="Basic and acidic residues" evidence="4">
    <location>
        <begin position="88"/>
        <end position="97"/>
    </location>
</feature>